<reference evidence="2 3" key="1">
    <citation type="submission" date="2019-11" db="EMBL/GenBank/DDBJ databases">
        <title>Pedobacter sp. HMF7647 Genome sequencing and assembly.</title>
        <authorList>
            <person name="Kang H."/>
            <person name="Kim H."/>
            <person name="Joh K."/>
        </authorList>
    </citation>
    <scope>NUCLEOTIDE SEQUENCE [LARGE SCALE GENOMIC DNA]</scope>
    <source>
        <strain evidence="2 3">HMF7647</strain>
    </source>
</reference>
<dbReference type="InterPro" id="IPR001173">
    <property type="entry name" value="Glyco_trans_2-like"/>
</dbReference>
<evidence type="ECO:0000313" key="3">
    <source>
        <dbReference type="Proteomes" id="UP000466586"/>
    </source>
</evidence>
<evidence type="ECO:0000259" key="1">
    <source>
        <dbReference type="Pfam" id="PF00535"/>
    </source>
</evidence>
<accession>A0A7K1YE13</accession>
<dbReference type="PANTHER" id="PTHR22916:SF3">
    <property type="entry name" value="UDP-GLCNAC:BETAGAL BETA-1,3-N-ACETYLGLUCOSAMINYLTRANSFERASE-LIKE PROTEIN 1"/>
    <property type="match status" value="1"/>
</dbReference>
<dbReference type="CDD" id="cd00761">
    <property type="entry name" value="Glyco_tranf_GTA_type"/>
    <property type="match status" value="1"/>
</dbReference>
<dbReference type="GO" id="GO:0016758">
    <property type="term" value="F:hexosyltransferase activity"/>
    <property type="evidence" value="ECO:0007669"/>
    <property type="project" value="UniProtKB-ARBA"/>
</dbReference>
<dbReference type="Proteomes" id="UP000466586">
    <property type="component" value="Unassembled WGS sequence"/>
</dbReference>
<dbReference type="SUPFAM" id="SSF53448">
    <property type="entry name" value="Nucleotide-diphospho-sugar transferases"/>
    <property type="match status" value="1"/>
</dbReference>
<dbReference type="InterPro" id="IPR029044">
    <property type="entry name" value="Nucleotide-diphossugar_trans"/>
</dbReference>
<feature type="domain" description="Glycosyltransferase 2-like" evidence="1">
    <location>
        <begin position="13"/>
        <end position="143"/>
    </location>
</feature>
<dbReference type="Pfam" id="PF00535">
    <property type="entry name" value="Glycos_transf_2"/>
    <property type="match status" value="1"/>
</dbReference>
<keyword evidence="3" id="KW-1185">Reference proteome</keyword>
<keyword evidence="2" id="KW-0808">Transferase</keyword>
<dbReference type="Gene3D" id="3.90.550.10">
    <property type="entry name" value="Spore Coat Polysaccharide Biosynthesis Protein SpsA, Chain A"/>
    <property type="match status" value="1"/>
</dbReference>
<protein>
    <submittedName>
        <fullName evidence="2">Glycosyltransferase</fullName>
    </submittedName>
</protein>
<dbReference type="EMBL" id="WVHT01000010">
    <property type="protein sequence ID" value="MXV52822.1"/>
    <property type="molecule type" value="Genomic_DNA"/>
</dbReference>
<dbReference type="PANTHER" id="PTHR22916">
    <property type="entry name" value="GLYCOSYLTRANSFERASE"/>
    <property type="match status" value="1"/>
</dbReference>
<dbReference type="RefSeq" id="WP_160846000.1">
    <property type="nucleotide sequence ID" value="NZ_WVHT01000010.1"/>
</dbReference>
<proteinExistence type="predicted"/>
<gene>
    <name evidence="2" type="ORF">GS399_17760</name>
</gene>
<comment type="caution">
    <text evidence="2">The sequence shown here is derived from an EMBL/GenBank/DDBJ whole genome shotgun (WGS) entry which is preliminary data.</text>
</comment>
<sequence length="321" mass="36696">MEKSLTCEENSVSICIPCYNASSYIETTLDSLLNQSHSNIEIIIVDDSSTDDSWEKISKFKDSRLKIFKALRKGASAARNQAYQESSGKYIVFFDADDYVQPDFIQSQVNMISGSTDDVVVSSWGRFYNNKIESFTKDQFIIKENLTFYQWIADYWMFSRHMTPPGRVFVPRKLIASAGLWNEDLTLNDDFDFYCRIFADAGHILYNDKATFFYRSGIGGLSSRIIGWQYQRSNLSSLISGIDQALKLFPEDQKVKLSCANMLQNFIYENYPANSDLINIASEKINKLTKPTIGFQAGGITKKMVRLLGWKLTKQIKNIIN</sequence>
<evidence type="ECO:0000313" key="2">
    <source>
        <dbReference type="EMBL" id="MXV52822.1"/>
    </source>
</evidence>
<organism evidence="2 3">
    <name type="scientific">Hufsiella arboris</name>
    <dbReference type="NCBI Taxonomy" id="2695275"/>
    <lineage>
        <taxon>Bacteria</taxon>
        <taxon>Pseudomonadati</taxon>
        <taxon>Bacteroidota</taxon>
        <taxon>Sphingobacteriia</taxon>
        <taxon>Sphingobacteriales</taxon>
        <taxon>Sphingobacteriaceae</taxon>
        <taxon>Hufsiella</taxon>
    </lineage>
</organism>
<name>A0A7K1YE13_9SPHI</name>
<dbReference type="AlphaFoldDB" id="A0A7K1YE13"/>